<organism evidence="2 3">
    <name type="scientific">Aurantimonas aggregata</name>
    <dbReference type="NCBI Taxonomy" id="2047720"/>
    <lineage>
        <taxon>Bacteria</taxon>
        <taxon>Pseudomonadati</taxon>
        <taxon>Pseudomonadota</taxon>
        <taxon>Alphaproteobacteria</taxon>
        <taxon>Hyphomicrobiales</taxon>
        <taxon>Aurantimonadaceae</taxon>
        <taxon>Aurantimonas</taxon>
    </lineage>
</organism>
<comment type="caution">
    <text evidence="2">The sequence shown here is derived from an EMBL/GenBank/DDBJ whole genome shotgun (WGS) entry which is preliminary data.</text>
</comment>
<dbReference type="SUPFAM" id="SSF55729">
    <property type="entry name" value="Acyl-CoA N-acyltransferases (Nat)"/>
    <property type="match status" value="1"/>
</dbReference>
<dbReference type="InterPro" id="IPR016181">
    <property type="entry name" value="Acyl_CoA_acyltransferase"/>
</dbReference>
<dbReference type="Proteomes" id="UP000476332">
    <property type="component" value="Unassembled WGS sequence"/>
</dbReference>
<dbReference type="PANTHER" id="PTHR43441">
    <property type="entry name" value="RIBOSOMAL-PROTEIN-SERINE ACETYLTRANSFERASE"/>
    <property type="match status" value="1"/>
</dbReference>
<dbReference type="PROSITE" id="PS51186">
    <property type="entry name" value="GNAT"/>
    <property type="match status" value="1"/>
</dbReference>
<dbReference type="PANTHER" id="PTHR43441:SF2">
    <property type="entry name" value="FAMILY ACETYLTRANSFERASE, PUTATIVE (AFU_ORTHOLOGUE AFUA_7G00850)-RELATED"/>
    <property type="match status" value="1"/>
</dbReference>
<dbReference type="GO" id="GO:0008999">
    <property type="term" value="F:protein-N-terminal-alanine acetyltransferase activity"/>
    <property type="evidence" value="ECO:0007669"/>
    <property type="project" value="TreeGrafter"/>
</dbReference>
<name>A0A6L9MDG5_9HYPH</name>
<sequence length="230" mass="25976">MSRAQTDLAGFAPRALPGTEPIEGSAVRIEPFTDERRFDELYDGYTTDQSGRIFEFMAFGPFVDRESFRSFAARTYLGDTMRFHALVPASTGKASGVAALMRADPANGVIEIGHICLAPSLQQTVSSTEGLFLIMRRAFDLGYRRLEWKCDDRNLPSRRAAERFGFRYEGTFRQHMIVKGRNRDTAWFSIVDSEWPALQASFEAWLDPANFDAAGRQIRRLEDVRAAMAI</sequence>
<proteinExistence type="predicted"/>
<accession>A0A6L9MDG5</accession>
<gene>
    <name evidence="2" type="ORF">GTW51_04060</name>
</gene>
<dbReference type="AlphaFoldDB" id="A0A6L9MDG5"/>
<feature type="domain" description="N-acetyltransferase" evidence="1">
    <location>
        <begin position="27"/>
        <end position="184"/>
    </location>
</feature>
<evidence type="ECO:0000259" key="1">
    <source>
        <dbReference type="PROSITE" id="PS51186"/>
    </source>
</evidence>
<dbReference type="InterPro" id="IPR051908">
    <property type="entry name" value="Ribosomal_N-acetyltransferase"/>
</dbReference>
<dbReference type="Pfam" id="PF13302">
    <property type="entry name" value="Acetyltransf_3"/>
    <property type="match status" value="1"/>
</dbReference>
<evidence type="ECO:0000313" key="3">
    <source>
        <dbReference type="Proteomes" id="UP000476332"/>
    </source>
</evidence>
<keyword evidence="3" id="KW-1185">Reference proteome</keyword>
<dbReference type="Gene3D" id="3.40.630.30">
    <property type="match status" value="1"/>
</dbReference>
<dbReference type="EMBL" id="JAAAMJ010000001">
    <property type="protein sequence ID" value="NDV85873.1"/>
    <property type="molecule type" value="Genomic_DNA"/>
</dbReference>
<dbReference type="InterPro" id="IPR000182">
    <property type="entry name" value="GNAT_dom"/>
</dbReference>
<keyword evidence="2" id="KW-0808">Transferase</keyword>
<reference evidence="2 3" key="1">
    <citation type="submission" date="2020-01" db="EMBL/GenBank/DDBJ databases">
        <title>Genomes of bacteria type strains.</title>
        <authorList>
            <person name="Chen J."/>
            <person name="Zhu S."/>
            <person name="Chen J."/>
        </authorList>
    </citation>
    <scope>NUCLEOTIDE SEQUENCE [LARGE SCALE GENOMIC DNA]</scope>
    <source>
        <strain evidence="2 3">KCTC 52919</strain>
    </source>
</reference>
<protein>
    <submittedName>
        <fullName evidence="2">GNAT family N-acetyltransferase</fullName>
    </submittedName>
</protein>
<dbReference type="FunFam" id="3.40.630.30:FF:000047">
    <property type="entry name" value="Acetyltransferase, GNAT family"/>
    <property type="match status" value="1"/>
</dbReference>
<dbReference type="RefSeq" id="WP_163042562.1">
    <property type="nucleotide sequence ID" value="NZ_JAAAMJ010000001.1"/>
</dbReference>
<evidence type="ECO:0000313" key="2">
    <source>
        <dbReference type="EMBL" id="NDV85873.1"/>
    </source>
</evidence>
<dbReference type="GO" id="GO:1990189">
    <property type="term" value="F:protein N-terminal-serine acetyltransferase activity"/>
    <property type="evidence" value="ECO:0007669"/>
    <property type="project" value="TreeGrafter"/>
</dbReference>